<dbReference type="Pfam" id="PF00439">
    <property type="entry name" value="Bromodomain"/>
    <property type="match status" value="1"/>
</dbReference>
<feature type="domain" description="PHD-type" evidence="13">
    <location>
        <begin position="88"/>
        <end position="133"/>
    </location>
</feature>
<dbReference type="InterPro" id="IPR019786">
    <property type="entry name" value="Zinc_finger_PHD-type_CS"/>
</dbReference>
<gene>
    <name evidence="15" type="primary">PRKCBP1L</name>
</gene>
<dbReference type="SUPFAM" id="SSF47370">
    <property type="entry name" value="Bromodomain"/>
    <property type="match status" value="1"/>
</dbReference>
<feature type="coiled-coil region" evidence="9">
    <location>
        <begin position="509"/>
        <end position="543"/>
    </location>
</feature>
<evidence type="ECO:0000256" key="10">
    <source>
        <dbReference type="SAM" id="MobiDB-lite"/>
    </source>
</evidence>
<evidence type="ECO:0000259" key="11">
    <source>
        <dbReference type="PROSITE" id="PS50002"/>
    </source>
</evidence>
<feature type="region of interest" description="Disordered" evidence="10">
    <location>
        <begin position="1"/>
        <end position="58"/>
    </location>
</feature>
<evidence type="ECO:0000256" key="5">
    <source>
        <dbReference type="ARBA" id="ARBA00023117"/>
    </source>
</evidence>
<keyword evidence="15" id="KW-0418">Kinase</keyword>
<feature type="compositionally biased region" description="Polar residues" evidence="10">
    <location>
        <begin position="412"/>
        <end position="442"/>
    </location>
</feature>
<dbReference type="PRINTS" id="PR00452">
    <property type="entry name" value="SH3DOMAIN"/>
</dbReference>
<dbReference type="InterPro" id="IPR000313">
    <property type="entry name" value="PWWP_dom"/>
</dbReference>
<dbReference type="Pfam" id="PF00855">
    <property type="entry name" value="PWWP"/>
    <property type="match status" value="1"/>
</dbReference>
<feature type="compositionally biased region" description="Low complexity" evidence="10">
    <location>
        <begin position="23"/>
        <end position="34"/>
    </location>
</feature>
<dbReference type="Pfam" id="PF00628">
    <property type="entry name" value="PHD"/>
    <property type="match status" value="1"/>
</dbReference>
<organism evidence="15">
    <name type="scientific">Nothobranchius pienaari</name>
    <dbReference type="NCBI Taxonomy" id="704102"/>
    <lineage>
        <taxon>Eukaryota</taxon>
        <taxon>Metazoa</taxon>
        <taxon>Chordata</taxon>
        <taxon>Craniata</taxon>
        <taxon>Vertebrata</taxon>
        <taxon>Euteleostomi</taxon>
        <taxon>Actinopterygii</taxon>
        <taxon>Neopterygii</taxon>
        <taxon>Teleostei</taxon>
        <taxon>Neoteleostei</taxon>
        <taxon>Acanthomorphata</taxon>
        <taxon>Ovalentaria</taxon>
        <taxon>Atherinomorphae</taxon>
        <taxon>Cyprinodontiformes</taxon>
        <taxon>Nothobranchiidae</taxon>
        <taxon>Nothobranchius</taxon>
    </lineage>
</organism>
<sequence length="1023" mass="111808">MEISTRSKDTGPTERLASKRKISSPSQSSNGHSSTETYPCSVRKKKKPGAVSSSKDQSELRHGPFYYAKQPALTTDPVDVVPQDGRNDFYCWLCHREGQVLCCELCPRVYHAKCLKLPAEPEGDWFCPECEKITVAECIETQSKAMTMLTIDQLSYLLKFALQKIKQPGTEPFQKPVSLEQHPDYAEYIFHPMDLSTIEKNVKKKMYGCTEAFLADMKWILHNCIIYNGGNHKLTATAKVIVKICEHEMNEIEVCPECYLSSCQKRDNWFCEPCSQPHPLVWAKLKGFPFWPAKALREKDGQVDARFFGQHDRAWVPINNCYLMSKEIPFSVKKTKSIFNSAMQEMEVYVENIRKKFGVFNYAPFRTPYTPNNQLQMLLDPSNPGAGAVKTEKPDKLRFNFDITASPKMILSKSSTPSAMSRRASMTETPRSPMSTNSSVHTGSDGEQDTEKVNRNPALHYSTGEESMDCTASPVSGKMGPAGSVTGSPKPFNAGLVPKQERTTGTGGILNLNLDRVKAEMDLKELSETVQQQQQQRGSLKLLSDEVAKILEEAPNARKALRENHENLLNVADYCYNNYTQSGGNKITALEETKNFATQSLASVAYQISTMASSVLTLLDAQANQLCQLESSINLIGQTVEMHKEKVSRREIGVFTAIRRVPRSHKIIPPTGTQPRPPYSRQPVSFHQLDGLGHGIKVSGKQSDKSGTIRKHGASIRSNKTPEPIQCPVVPPAGGSSFGKPVAPPTIPTNWQAPPDCDIITALLDDVLPPPLPTDDALSQGDEASNASVPPPPPPPVSSGEMVAPPPSSGSAVGALPPPPPPPPPPGLAEATAPPPPPPPGSAGVEALPPPPPPSSEALFSHCAPPPAPPPMSLLSLETVVEESSLPPPSPLPPPPPSDDDHTQLPPNNGSDLPAPPPPPTQDENDLEIPAPPPPHLLNYEGGFDDILPPLPPPVDYDSNAPREYLEKVVALYSYEASNKPDDLTLTEGDIIYLTCRHDNGWCEGVSKGKKGFFPENYVQPYN</sequence>
<dbReference type="AlphaFoldDB" id="A0A1A8NIU6"/>
<feature type="domain" description="PWWP" evidence="14">
    <location>
        <begin position="277"/>
        <end position="327"/>
    </location>
</feature>
<dbReference type="InterPro" id="IPR019787">
    <property type="entry name" value="Znf_PHD-finger"/>
</dbReference>
<dbReference type="InterPro" id="IPR021931">
    <property type="entry name" value="ZMYND8"/>
</dbReference>
<evidence type="ECO:0000256" key="8">
    <source>
        <dbReference type="PROSITE-ProRule" id="PRU00192"/>
    </source>
</evidence>
<dbReference type="Gene3D" id="2.30.30.40">
    <property type="entry name" value="SH3 Domains"/>
    <property type="match status" value="1"/>
</dbReference>
<dbReference type="PROSITE" id="PS50016">
    <property type="entry name" value="ZF_PHD_2"/>
    <property type="match status" value="1"/>
</dbReference>
<dbReference type="SMART" id="SM00297">
    <property type="entry name" value="BROMO"/>
    <property type="match status" value="1"/>
</dbReference>
<dbReference type="CDD" id="cd15538">
    <property type="entry name" value="PHD_PRKCBP1"/>
    <property type="match status" value="1"/>
</dbReference>
<dbReference type="InterPro" id="IPR044075">
    <property type="entry name" value="PRKCBP1_PHD"/>
</dbReference>
<dbReference type="PROSITE" id="PS01359">
    <property type="entry name" value="ZF_PHD_1"/>
    <property type="match status" value="1"/>
</dbReference>
<dbReference type="PROSITE" id="PS50002">
    <property type="entry name" value="SH3"/>
    <property type="match status" value="1"/>
</dbReference>
<dbReference type="CDD" id="cd20160">
    <property type="entry name" value="PWWP_PRKCBP1"/>
    <property type="match status" value="1"/>
</dbReference>
<feature type="compositionally biased region" description="Pro residues" evidence="10">
    <location>
        <begin position="886"/>
        <end position="897"/>
    </location>
</feature>
<dbReference type="SUPFAM" id="SSF63748">
    <property type="entry name" value="Tudor/PWWP/MBT"/>
    <property type="match status" value="1"/>
</dbReference>
<dbReference type="Pfam" id="PF14604">
    <property type="entry name" value="SH3_9"/>
    <property type="match status" value="1"/>
</dbReference>
<evidence type="ECO:0000259" key="13">
    <source>
        <dbReference type="PROSITE" id="PS50016"/>
    </source>
</evidence>
<dbReference type="Gene3D" id="6.10.140.1620">
    <property type="match status" value="1"/>
</dbReference>
<keyword evidence="4" id="KW-0862">Zinc</keyword>
<dbReference type="InterPro" id="IPR001487">
    <property type="entry name" value="Bromodomain"/>
</dbReference>
<evidence type="ECO:0000256" key="7">
    <source>
        <dbReference type="PROSITE-ProRule" id="PRU00146"/>
    </source>
</evidence>
<dbReference type="GO" id="GO:0005737">
    <property type="term" value="C:cytoplasm"/>
    <property type="evidence" value="ECO:0007669"/>
    <property type="project" value="TreeGrafter"/>
</dbReference>
<dbReference type="PROSITE" id="PS50014">
    <property type="entry name" value="BROMODOMAIN_2"/>
    <property type="match status" value="1"/>
</dbReference>
<evidence type="ECO:0000259" key="14">
    <source>
        <dbReference type="PROSITE" id="PS50812"/>
    </source>
</evidence>
<feature type="domain" description="SH3" evidence="11">
    <location>
        <begin position="964"/>
        <end position="1023"/>
    </location>
</feature>
<reference evidence="15" key="1">
    <citation type="submission" date="2016-05" db="EMBL/GenBank/DDBJ databases">
        <authorList>
            <person name="Lavstsen T."/>
            <person name="Jespersen J.S."/>
        </authorList>
    </citation>
    <scope>NUCLEOTIDE SEQUENCE</scope>
    <source>
        <tissue evidence="15">Brain</tissue>
    </source>
</reference>
<evidence type="ECO:0000256" key="2">
    <source>
        <dbReference type="ARBA" id="ARBA00022723"/>
    </source>
</evidence>
<protein>
    <submittedName>
        <fullName evidence="15">Protein kinase C binding protein 1, like</fullName>
    </submittedName>
</protein>
<dbReference type="GO" id="GO:0005634">
    <property type="term" value="C:nucleus"/>
    <property type="evidence" value="ECO:0007669"/>
    <property type="project" value="TreeGrafter"/>
</dbReference>
<evidence type="ECO:0000313" key="15">
    <source>
        <dbReference type="EMBL" id="SBR68742.1"/>
    </source>
</evidence>
<dbReference type="InterPro" id="IPR001965">
    <property type="entry name" value="Znf_PHD"/>
</dbReference>
<dbReference type="PRINTS" id="PR00503">
    <property type="entry name" value="BROMODOMAIN"/>
</dbReference>
<dbReference type="PANTHER" id="PTHR46453:SF1">
    <property type="entry name" value="PROTEIN KINASE C BINDING PROTEIN 1, LIKE ISOFORM X1"/>
    <property type="match status" value="1"/>
</dbReference>
<dbReference type="GO" id="GO:0016301">
    <property type="term" value="F:kinase activity"/>
    <property type="evidence" value="ECO:0007669"/>
    <property type="project" value="UniProtKB-KW"/>
</dbReference>
<dbReference type="InterPro" id="IPR036427">
    <property type="entry name" value="Bromodomain-like_sf"/>
</dbReference>
<dbReference type="GO" id="GO:0003714">
    <property type="term" value="F:transcription corepressor activity"/>
    <property type="evidence" value="ECO:0007669"/>
    <property type="project" value="TreeGrafter"/>
</dbReference>
<dbReference type="PROSITE" id="PS50812">
    <property type="entry name" value="PWWP"/>
    <property type="match status" value="1"/>
</dbReference>
<dbReference type="FunFam" id="2.30.30.140:FF:000003">
    <property type="entry name" value="Protein kinase C-binding protein 1 isoform C"/>
    <property type="match status" value="1"/>
</dbReference>
<dbReference type="GO" id="GO:0008270">
    <property type="term" value="F:zinc ion binding"/>
    <property type="evidence" value="ECO:0007669"/>
    <property type="project" value="UniProtKB-KW"/>
</dbReference>
<keyword evidence="3 7" id="KW-0863">Zinc-finger</keyword>
<evidence type="ECO:0000256" key="9">
    <source>
        <dbReference type="SAM" id="Coils"/>
    </source>
</evidence>
<feature type="region of interest" description="Disordered" evidence="10">
    <location>
        <begin position="698"/>
        <end position="754"/>
    </location>
</feature>
<evidence type="ECO:0000256" key="1">
    <source>
        <dbReference type="ARBA" id="ARBA00022443"/>
    </source>
</evidence>
<dbReference type="Gene3D" id="3.30.40.10">
    <property type="entry name" value="Zinc/RING finger domain, C3HC4 (zinc finger)"/>
    <property type="match status" value="1"/>
</dbReference>
<keyword evidence="1 8" id="KW-0728">SH3 domain</keyword>
<dbReference type="SUPFAM" id="SSF50044">
    <property type="entry name" value="SH3-domain"/>
    <property type="match status" value="1"/>
</dbReference>
<dbReference type="InterPro" id="IPR001452">
    <property type="entry name" value="SH3_domain"/>
</dbReference>
<feature type="compositionally biased region" description="Pro residues" evidence="10">
    <location>
        <begin position="816"/>
        <end position="841"/>
    </location>
</feature>
<name>A0A1A8NIU6_9TELE</name>
<dbReference type="Pfam" id="PF12064">
    <property type="entry name" value="DUF3544"/>
    <property type="match status" value="1"/>
</dbReference>
<reference evidence="15" key="2">
    <citation type="submission" date="2016-06" db="EMBL/GenBank/DDBJ databases">
        <title>The genome of a short-lived fish provides insights into sex chromosome evolution and the genetic control of aging.</title>
        <authorList>
            <person name="Reichwald K."/>
            <person name="Felder M."/>
            <person name="Petzold A."/>
            <person name="Koch P."/>
            <person name="Groth M."/>
            <person name="Platzer M."/>
        </authorList>
    </citation>
    <scope>NUCLEOTIDE SEQUENCE</scope>
    <source>
        <tissue evidence="15">Brain</tissue>
    </source>
</reference>
<proteinExistence type="predicted"/>
<keyword evidence="5 6" id="KW-0103">Bromodomain</keyword>
<dbReference type="SUPFAM" id="SSF57903">
    <property type="entry name" value="FYVE/PHD zinc finger"/>
    <property type="match status" value="1"/>
</dbReference>
<dbReference type="EMBL" id="HAEG01003187">
    <property type="protein sequence ID" value="SBR68742.1"/>
    <property type="molecule type" value="Transcribed_RNA"/>
</dbReference>
<dbReference type="Gene3D" id="2.30.30.140">
    <property type="match status" value="1"/>
</dbReference>
<dbReference type="SMART" id="SM00249">
    <property type="entry name" value="PHD"/>
    <property type="match status" value="1"/>
</dbReference>
<dbReference type="Pfam" id="PF07815">
    <property type="entry name" value="Abi_HHR"/>
    <property type="match status" value="1"/>
</dbReference>
<dbReference type="PANTHER" id="PTHR46453">
    <property type="entry name" value="PROTEIN KINASE C-BINDING PROTEIN 1"/>
    <property type="match status" value="1"/>
</dbReference>
<evidence type="ECO:0000259" key="12">
    <source>
        <dbReference type="PROSITE" id="PS50014"/>
    </source>
</evidence>
<feature type="region of interest" description="Disordered" evidence="10">
    <location>
        <begin position="410"/>
        <end position="507"/>
    </location>
</feature>
<evidence type="ECO:0000256" key="4">
    <source>
        <dbReference type="ARBA" id="ARBA00022833"/>
    </source>
</evidence>
<evidence type="ECO:0000256" key="6">
    <source>
        <dbReference type="PROSITE-ProRule" id="PRU00035"/>
    </source>
</evidence>
<feature type="compositionally biased region" description="Basic and acidic residues" evidence="10">
    <location>
        <begin position="1"/>
        <end position="12"/>
    </location>
</feature>
<feature type="domain" description="Bromo" evidence="12">
    <location>
        <begin position="165"/>
        <end position="235"/>
    </location>
</feature>
<keyword evidence="15" id="KW-0808">Transferase</keyword>
<feature type="region of interest" description="Disordered" evidence="10">
    <location>
        <begin position="766"/>
        <end position="960"/>
    </location>
</feature>
<evidence type="ECO:0000256" key="3">
    <source>
        <dbReference type="ARBA" id="ARBA00022771"/>
    </source>
</evidence>
<dbReference type="InterPro" id="IPR037967">
    <property type="entry name" value="ZMYND8_Bromo_dom"/>
</dbReference>
<keyword evidence="9" id="KW-0175">Coiled coil</keyword>
<dbReference type="SMART" id="SM00326">
    <property type="entry name" value="SH3"/>
    <property type="match status" value="1"/>
</dbReference>
<dbReference type="InterPro" id="IPR012849">
    <property type="entry name" value="Abl-interactor_HHR_dom"/>
</dbReference>
<dbReference type="InterPro" id="IPR036028">
    <property type="entry name" value="SH3-like_dom_sf"/>
</dbReference>
<keyword evidence="2" id="KW-0479">Metal-binding</keyword>
<dbReference type="CDD" id="cd05508">
    <property type="entry name" value="Bromo_RACK7"/>
    <property type="match status" value="1"/>
</dbReference>
<dbReference type="InterPro" id="IPR013083">
    <property type="entry name" value="Znf_RING/FYVE/PHD"/>
</dbReference>
<accession>A0A1A8NIU6</accession>
<dbReference type="InterPro" id="IPR011011">
    <property type="entry name" value="Znf_FYVE_PHD"/>
</dbReference>
<dbReference type="SMART" id="SM00293">
    <property type="entry name" value="PWWP"/>
    <property type="match status" value="1"/>
</dbReference>
<dbReference type="Gene3D" id="1.20.920.10">
    <property type="entry name" value="Bromodomain-like"/>
    <property type="match status" value="1"/>
</dbReference>